<evidence type="ECO:0000313" key="2">
    <source>
        <dbReference type="Proteomes" id="UP000007115"/>
    </source>
</evidence>
<evidence type="ECO:0000313" key="1">
    <source>
        <dbReference type="EMBL" id="EHK21909.1"/>
    </source>
</evidence>
<keyword evidence="2" id="KW-1185">Reference proteome</keyword>
<proteinExistence type="predicted"/>
<dbReference type="HOGENOM" id="CLU_1489217_0_0_1"/>
<comment type="caution">
    <text evidence="1">The sequence shown here is derived from an EMBL/GenBank/DDBJ whole genome shotgun (WGS) entry which is preliminary data.</text>
</comment>
<protein>
    <submittedName>
        <fullName evidence="1">Uncharacterized protein</fullName>
    </submittedName>
</protein>
<dbReference type="GeneID" id="25797398"/>
<dbReference type="RefSeq" id="XP_013956102.1">
    <property type="nucleotide sequence ID" value="XM_014100627.1"/>
</dbReference>
<dbReference type="EMBL" id="ABDF02000056">
    <property type="protein sequence ID" value="EHK21909.1"/>
    <property type="molecule type" value="Genomic_DNA"/>
</dbReference>
<dbReference type="InParanoid" id="G9MUG5"/>
<dbReference type="AlphaFoldDB" id="G9MUG5"/>
<organism evidence="1 2">
    <name type="scientific">Hypocrea virens (strain Gv29-8 / FGSC 10586)</name>
    <name type="common">Gliocladium virens</name>
    <name type="synonym">Trichoderma virens</name>
    <dbReference type="NCBI Taxonomy" id="413071"/>
    <lineage>
        <taxon>Eukaryota</taxon>
        <taxon>Fungi</taxon>
        <taxon>Dikarya</taxon>
        <taxon>Ascomycota</taxon>
        <taxon>Pezizomycotina</taxon>
        <taxon>Sordariomycetes</taxon>
        <taxon>Hypocreomycetidae</taxon>
        <taxon>Hypocreales</taxon>
        <taxon>Hypocreaceae</taxon>
        <taxon>Trichoderma</taxon>
    </lineage>
</organism>
<sequence length="181" mass="20036">MVSYATKFPKIGNLCLSEVLTKLQPKFQTTLGRSTLLKKELGFKIYVGPTGLITTGAEIPGYESSITFPKEGKKTNQQLVGVFHAHPSWFFNSCRPSGSTGSAPPSDVDTAKSTDFKNLFFLVGTYINPPPKGFDPVIHEYTRSLKQYTASGNKNTISSPTPEKNWQMWVVYNNAAKKTDF</sequence>
<name>G9MUG5_HYPVG</name>
<gene>
    <name evidence="1" type="ORF">TRIVIDRAFT_70854</name>
</gene>
<dbReference type="Proteomes" id="UP000007115">
    <property type="component" value="Unassembled WGS sequence"/>
</dbReference>
<accession>G9MUG5</accession>
<dbReference type="VEuPathDB" id="FungiDB:TRIVIDRAFT_70854"/>
<reference evidence="1 2" key="1">
    <citation type="journal article" date="2011" name="Genome Biol.">
        <title>Comparative genome sequence analysis underscores mycoparasitism as the ancestral life style of Trichoderma.</title>
        <authorList>
            <person name="Kubicek C.P."/>
            <person name="Herrera-Estrella A."/>
            <person name="Seidl-Seiboth V."/>
            <person name="Martinez D.A."/>
            <person name="Druzhinina I.S."/>
            <person name="Thon M."/>
            <person name="Zeilinger S."/>
            <person name="Casas-Flores S."/>
            <person name="Horwitz B.A."/>
            <person name="Mukherjee P.K."/>
            <person name="Mukherjee M."/>
            <person name="Kredics L."/>
            <person name="Alcaraz L.D."/>
            <person name="Aerts A."/>
            <person name="Antal Z."/>
            <person name="Atanasova L."/>
            <person name="Cervantes-Badillo M.G."/>
            <person name="Challacombe J."/>
            <person name="Chertkov O."/>
            <person name="McCluskey K."/>
            <person name="Coulpier F."/>
            <person name="Deshpande N."/>
            <person name="von Doehren H."/>
            <person name="Ebbole D.J."/>
            <person name="Esquivel-Naranjo E.U."/>
            <person name="Fekete E."/>
            <person name="Flipphi M."/>
            <person name="Glaser F."/>
            <person name="Gomez-Rodriguez E.Y."/>
            <person name="Gruber S."/>
            <person name="Han C."/>
            <person name="Henrissat B."/>
            <person name="Hermosa R."/>
            <person name="Hernandez-Onate M."/>
            <person name="Karaffa L."/>
            <person name="Kosti I."/>
            <person name="Le Crom S."/>
            <person name="Lindquist E."/>
            <person name="Lucas S."/>
            <person name="Luebeck M."/>
            <person name="Luebeck P.S."/>
            <person name="Margeot A."/>
            <person name="Metz B."/>
            <person name="Misra M."/>
            <person name="Nevalainen H."/>
            <person name="Omann M."/>
            <person name="Packer N."/>
            <person name="Perrone G."/>
            <person name="Uresti-Rivera E.E."/>
            <person name="Salamov A."/>
            <person name="Schmoll M."/>
            <person name="Seiboth B."/>
            <person name="Shapiro H."/>
            <person name="Sukno S."/>
            <person name="Tamayo-Ramos J.A."/>
            <person name="Tisch D."/>
            <person name="Wiest A."/>
            <person name="Wilkinson H.H."/>
            <person name="Zhang M."/>
            <person name="Coutinho P.M."/>
            <person name="Kenerley C.M."/>
            <person name="Monte E."/>
            <person name="Baker S.E."/>
            <person name="Grigoriev I.V."/>
        </authorList>
    </citation>
    <scope>NUCLEOTIDE SEQUENCE [LARGE SCALE GENOMIC DNA]</scope>
    <source>
        <strain evidence="2">Gv29-8 / FGSC 10586</strain>
    </source>
</reference>